<feature type="compositionally biased region" description="Basic and acidic residues" evidence="1">
    <location>
        <begin position="1121"/>
        <end position="1131"/>
    </location>
</feature>
<feature type="region of interest" description="Disordered" evidence="1">
    <location>
        <begin position="1"/>
        <end position="197"/>
    </location>
</feature>
<feature type="region of interest" description="Disordered" evidence="1">
    <location>
        <begin position="353"/>
        <end position="386"/>
    </location>
</feature>
<keyword evidence="3" id="KW-1185">Reference proteome</keyword>
<feature type="compositionally biased region" description="Acidic residues" evidence="1">
    <location>
        <begin position="759"/>
        <end position="772"/>
    </location>
</feature>
<feature type="compositionally biased region" description="Acidic residues" evidence="1">
    <location>
        <begin position="1018"/>
        <end position="1030"/>
    </location>
</feature>
<protein>
    <recommendedName>
        <fullName evidence="4">C2H2-type domain-containing protein</fullName>
    </recommendedName>
</protein>
<dbReference type="Proteomes" id="UP001432027">
    <property type="component" value="Unassembled WGS sequence"/>
</dbReference>
<evidence type="ECO:0008006" key="4">
    <source>
        <dbReference type="Google" id="ProtNLM"/>
    </source>
</evidence>
<accession>A0AAV5UA32</accession>
<feature type="region of interest" description="Disordered" evidence="1">
    <location>
        <begin position="1060"/>
        <end position="1131"/>
    </location>
</feature>
<comment type="caution">
    <text evidence="2">The sequence shown here is derived from an EMBL/GenBank/DDBJ whole genome shotgun (WGS) entry which is preliminary data.</text>
</comment>
<proteinExistence type="predicted"/>
<evidence type="ECO:0000313" key="2">
    <source>
        <dbReference type="EMBL" id="GMT03321.1"/>
    </source>
</evidence>
<evidence type="ECO:0000313" key="3">
    <source>
        <dbReference type="Proteomes" id="UP001432027"/>
    </source>
</evidence>
<organism evidence="2 3">
    <name type="scientific">Pristionchus entomophagus</name>
    <dbReference type="NCBI Taxonomy" id="358040"/>
    <lineage>
        <taxon>Eukaryota</taxon>
        <taxon>Metazoa</taxon>
        <taxon>Ecdysozoa</taxon>
        <taxon>Nematoda</taxon>
        <taxon>Chromadorea</taxon>
        <taxon>Rhabditida</taxon>
        <taxon>Rhabditina</taxon>
        <taxon>Diplogasteromorpha</taxon>
        <taxon>Diplogasteroidea</taxon>
        <taxon>Neodiplogasteridae</taxon>
        <taxon>Pristionchus</taxon>
    </lineage>
</organism>
<feature type="region of interest" description="Disordered" evidence="1">
    <location>
        <begin position="1009"/>
        <end position="1035"/>
    </location>
</feature>
<feature type="compositionally biased region" description="Low complexity" evidence="1">
    <location>
        <begin position="178"/>
        <end position="187"/>
    </location>
</feature>
<evidence type="ECO:0000256" key="1">
    <source>
        <dbReference type="SAM" id="MobiDB-lite"/>
    </source>
</evidence>
<reference evidence="2" key="1">
    <citation type="submission" date="2023-10" db="EMBL/GenBank/DDBJ databases">
        <title>Genome assembly of Pristionchus species.</title>
        <authorList>
            <person name="Yoshida K."/>
            <person name="Sommer R.J."/>
        </authorList>
    </citation>
    <scope>NUCLEOTIDE SEQUENCE</scope>
    <source>
        <strain evidence="2">RS0144</strain>
    </source>
</reference>
<dbReference type="EMBL" id="BTSX01000006">
    <property type="protein sequence ID" value="GMT03321.1"/>
    <property type="molecule type" value="Genomic_DNA"/>
</dbReference>
<gene>
    <name evidence="2" type="ORF">PENTCL1PPCAC_25495</name>
</gene>
<name>A0AAV5UA32_9BILA</name>
<sequence>MPLPKRGVSAKGRPDVREDESFPASSPRGRVNDAVSTPRGAKGRIESPTKVPQQSPVRKPRTTEDVRAEAFPIVPRGRGRPPSNKTTPVASKNIADLDASPSRRSRRLTEQTGDEEMPISSRRRFDSQSTIGSRKSPAMTPRRGRMKSEMEPVEDPPEQAELDETEGRGRRKRKLTEAAEAAQAQAQSRSRKTSRRISEKAEELQQLQPLDAMEPIQEELLTEPIEDMEELMHDEVHHEEMVHAVSPQDMYMQTHHSVQHQQHYVMGGARTRGMHIVSDHDEMLQQHITEHDEHAMEEMVVYDDEGNMMVYEGDEMAHEEIIDGDEEQEEEMMRHHDPNRHHMMPPHEIKEEVVHHTQQQGEEQEQEDDDDDDDELPPRLEPEEGPPAEEILLHESLEKGAAAQHMMDPYGDEPYMSPGGTQYVAEDGDDLYVDGMEMVQMEGDGGDMYDSKAVEFNFLDNKNVCCGLCGEIVPYERLIDEHLPMHHPEWGQVVGTDRDLEEISYDAWLKDQLYQKKKSMENGFRAVGYAEQSTNVVGRVGRNTRPLRRVSQVRVNPNSMSIAQLDIALKKKMIEKMGRKVKVTLVDKKHARCGICNAVVSLNKKFEVIHLVRHFNAWHPAAHRCQGAWPNRAPLTGPGKPLSSQDFAVVDVAFDAPESLQCIWCGMFMDRTMLAMHFHEVHPEDVEVPKCHLCLQEVVINARLLEKYGDDFEVSLPDEHHIKCVKMGTTTFATEQALDKAIERRLRKMRAVEAGEQLPNDDDDEADEDEEAPGAALRDPQYSNSRMAFGRRNKPKRSFIMPSLRQAIPQDSRYVEAVNEGEWRCKMCGEAILAAVISAGAIKHYRAHHTEQLEDMQYELCKARLERVSDGCMEFVHPQLIECLICNLTYALHKPYNMCRGIRHLKTKHPNMMPEYNAHTGQNTGTQMVPKKSTGQFKVYSQQGVPRSQLSMGQYVQDPAIISKLKEEYDIEFDKVQTMYGPDGEEIFVLVTNGQEVDAQVAQNIQESMVDGQSMEGDSMEGEDEEDGEREEGGVIVEEEEYQMDDEIVVRRNDGHRHMAAAARGGGGGGQRHQVGMAGEEEVVEEQQIGHHEQGGEEGEEQGMREEEEREMTEEDLVEQAMHDEQQPHFQ</sequence>
<feature type="compositionally biased region" description="Acidic residues" evidence="1">
    <location>
        <begin position="1108"/>
        <end position="1118"/>
    </location>
</feature>
<feature type="compositionally biased region" description="Acidic residues" evidence="1">
    <location>
        <begin position="362"/>
        <end position="375"/>
    </location>
</feature>
<feature type="compositionally biased region" description="Acidic residues" evidence="1">
    <location>
        <begin position="151"/>
        <end position="164"/>
    </location>
</feature>
<feature type="region of interest" description="Disordered" evidence="1">
    <location>
        <begin position="752"/>
        <end position="788"/>
    </location>
</feature>
<dbReference type="AlphaFoldDB" id="A0AAV5UA32"/>